<comment type="catalytic activity">
    <reaction evidence="6">
        <text>arsenic triglutathione + [thioredoxin]-dithiol + S-adenosyl-L-methionine + 2 H2O = methylarsonous acid + [thioredoxin]-disulfide + 3 glutathione + S-adenosyl-L-homocysteine + H(+)</text>
        <dbReference type="Rhea" id="RHEA:69460"/>
        <dbReference type="Rhea" id="RHEA-COMP:10698"/>
        <dbReference type="Rhea" id="RHEA-COMP:10700"/>
        <dbReference type="ChEBI" id="CHEBI:15377"/>
        <dbReference type="ChEBI" id="CHEBI:15378"/>
        <dbReference type="ChEBI" id="CHEBI:17826"/>
        <dbReference type="ChEBI" id="CHEBI:29950"/>
        <dbReference type="ChEBI" id="CHEBI:50058"/>
        <dbReference type="ChEBI" id="CHEBI:57856"/>
        <dbReference type="ChEBI" id="CHEBI:57925"/>
        <dbReference type="ChEBI" id="CHEBI:59789"/>
        <dbReference type="ChEBI" id="CHEBI:183640"/>
        <dbReference type="EC" id="2.1.1.137"/>
    </reaction>
</comment>
<dbReference type="CDD" id="cd02440">
    <property type="entry name" value="AdoMet_MTases"/>
    <property type="match status" value="1"/>
</dbReference>
<protein>
    <recommendedName>
        <fullName evidence="5">Arsenite methyltransferase</fullName>
        <ecNumber evidence="4">2.1.1.137</ecNumber>
    </recommendedName>
</protein>
<accession>A0A0E4C935</accession>
<evidence type="ECO:0000256" key="7">
    <source>
        <dbReference type="ARBA" id="ARBA00047943"/>
    </source>
</evidence>
<comment type="catalytic activity">
    <reaction evidence="7">
        <text>arsenic triglutathione + 2 [thioredoxin]-dithiol + 2 S-adenosyl-L-methionine + H2O = dimethylarsinous acid + 2 [thioredoxin]-disulfide + 3 glutathione + 2 S-adenosyl-L-homocysteine + 2 H(+)</text>
        <dbReference type="Rhea" id="RHEA:69464"/>
        <dbReference type="Rhea" id="RHEA-COMP:10698"/>
        <dbReference type="Rhea" id="RHEA-COMP:10700"/>
        <dbReference type="ChEBI" id="CHEBI:15377"/>
        <dbReference type="ChEBI" id="CHEBI:15378"/>
        <dbReference type="ChEBI" id="CHEBI:23808"/>
        <dbReference type="ChEBI" id="CHEBI:29950"/>
        <dbReference type="ChEBI" id="CHEBI:50058"/>
        <dbReference type="ChEBI" id="CHEBI:57856"/>
        <dbReference type="ChEBI" id="CHEBI:57925"/>
        <dbReference type="ChEBI" id="CHEBI:59789"/>
        <dbReference type="ChEBI" id="CHEBI:183640"/>
        <dbReference type="EC" id="2.1.1.137"/>
    </reaction>
</comment>
<evidence type="ECO:0000313" key="11">
    <source>
        <dbReference type="Proteomes" id="UP000045545"/>
    </source>
</evidence>
<evidence type="ECO:0000259" key="9">
    <source>
        <dbReference type="Pfam" id="PF13847"/>
    </source>
</evidence>
<proteinExistence type="inferred from homology"/>
<feature type="domain" description="Methyltransferase" evidence="9">
    <location>
        <begin position="82"/>
        <end position="227"/>
    </location>
</feature>
<dbReference type="OrthoDB" id="9772751at2"/>
<evidence type="ECO:0000256" key="2">
    <source>
        <dbReference type="ARBA" id="ARBA00022691"/>
    </source>
</evidence>
<reference evidence="10 11" key="1">
    <citation type="submission" date="2015-03" db="EMBL/GenBank/DDBJ databases">
        <authorList>
            <person name="Murphy D."/>
        </authorList>
    </citation>
    <scope>NUCLEOTIDE SEQUENCE [LARGE SCALE GENOMIC DNA]</scope>
    <source>
        <strain evidence="10 11">OL-4</strain>
    </source>
</reference>
<dbReference type="STRING" id="690567.1996"/>
<keyword evidence="1 10" id="KW-0808">Transferase</keyword>
<evidence type="ECO:0000256" key="8">
    <source>
        <dbReference type="ARBA" id="ARBA00048428"/>
    </source>
</evidence>
<dbReference type="AlphaFoldDB" id="A0A0E4C935"/>
<comment type="catalytic activity">
    <reaction evidence="8">
        <text>arsenic triglutathione + 3 [thioredoxin]-dithiol + 3 S-adenosyl-L-methionine = trimethylarsine + 3 [thioredoxin]-disulfide + 3 glutathione + 3 S-adenosyl-L-homocysteine + 3 H(+)</text>
        <dbReference type="Rhea" id="RHEA:69432"/>
        <dbReference type="Rhea" id="RHEA-COMP:10698"/>
        <dbReference type="Rhea" id="RHEA-COMP:10700"/>
        <dbReference type="ChEBI" id="CHEBI:15378"/>
        <dbReference type="ChEBI" id="CHEBI:27130"/>
        <dbReference type="ChEBI" id="CHEBI:29950"/>
        <dbReference type="ChEBI" id="CHEBI:50058"/>
        <dbReference type="ChEBI" id="CHEBI:57856"/>
        <dbReference type="ChEBI" id="CHEBI:57925"/>
        <dbReference type="ChEBI" id="CHEBI:59789"/>
        <dbReference type="ChEBI" id="CHEBI:183640"/>
        <dbReference type="EC" id="2.1.1.137"/>
    </reaction>
</comment>
<dbReference type="GO" id="GO:0030791">
    <property type="term" value="F:arsenite methyltransferase activity"/>
    <property type="evidence" value="ECO:0007669"/>
    <property type="project" value="UniProtKB-EC"/>
</dbReference>
<dbReference type="EMBL" id="CGIH01000032">
    <property type="protein sequence ID" value="CFX84191.1"/>
    <property type="molecule type" value="Genomic_DNA"/>
</dbReference>
<keyword evidence="11" id="KW-1185">Reference proteome</keyword>
<dbReference type="GO" id="GO:0032259">
    <property type="term" value="P:methylation"/>
    <property type="evidence" value="ECO:0007669"/>
    <property type="project" value="UniProtKB-KW"/>
</dbReference>
<dbReference type="Gene3D" id="3.40.50.150">
    <property type="entry name" value="Vaccinia Virus protein VP39"/>
    <property type="match status" value="1"/>
</dbReference>
<keyword evidence="2" id="KW-0949">S-adenosyl-L-methionine</keyword>
<organism evidence="10 11">
    <name type="scientific">Syntrophomonas zehnderi OL-4</name>
    <dbReference type="NCBI Taxonomy" id="690567"/>
    <lineage>
        <taxon>Bacteria</taxon>
        <taxon>Bacillati</taxon>
        <taxon>Bacillota</taxon>
        <taxon>Clostridia</taxon>
        <taxon>Eubacteriales</taxon>
        <taxon>Syntrophomonadaceae</taxon>
        <taxon>Syntrophomonas</taxon>
    </lineage>
</organism>
<keyword evidence="10" id="KW-0489">Methyltransferase</keyword>
<evidence type="ECO:0000256" key="1">
    <source>
        <dbReference type="ARBA" id="ARBA00022679"/>
    </source>
</evidence>
<evidence type="ECO:0000256" key="3">
    <source>
        <dbReference type="ARBA" id="ARBA00034487"/>
    </source>
</evidence>
<dbReference type="InterPro" id="IPR029063">
    <property type="entry name" value="SAM-dependent_MTases_sf"/>
</dbReference>
<evidence type="ECO:0000313" key="10">
    <source>
        <dbReference type="EMBL" id="CFX84191.1"/>
    </source>
</evidence>
<evidence type="ECO:0000256" key="4">
    <source>
        <dbReference type="ARBA" id="ARBA00034521"/>
    </source>
</evidence>
<dbReference type="InterPro" id="IPR025714">
    <property type="entry name" value="Methyltranfer_dom"/>
</dbReference>
<dbReference type="PANTHER" id="PTHR43675">
    <property type="entry name" value="ARSENITE METHYLTRANSFERASE"/>
    <property type="match status" value="1"/>
</dbReference>
<dbReference type="SUPFAM" id="SSF53335">
    <property type="entry name" value="S-adenosyl-L-methionine-dependent methyltransferases"/>
    <property type="match status" value="1"/>
</dbReference>
<evidence type="ECO:0000256" key="5">
    <source>
        <dbReference type="ARBA" id="ARBA00034545"/>
    </source>
</evidence>
<dbReference type="PANTHER" id="PTHR43675:SF8">
    <property type="entry name" value="ARSENITE METHYLTRANSFERASE"/>
    <property type="match status" value="1"/>
</dbReference>
<dbReference type="Pfam" id="PF13847">
    <property type="entry name" value="Methyltransf_31"/>
    <property type="match status" value="1"/>
</dbReference>
<comment type="similarity">
    <text evidence="3">Belongs to the methyltransferase superfamily. Arsenite methyltransferase family.</text>
</comment>
<dbReference type="EC" id="2.1.1.137" evidence="4"/>
<evidence type="ECO:0000256" key="6">
    <source>
        <dbReference type="ARBA" id="ARBA00047941"/>
    </source>
</evidence>
<dbReference type="Proteomes" id="UP000045545">
    <property type="component" value="Unassembled WGS sequence"/>
</dbReference>
<gene>
    <name evidence="10" type="ORF">1996</name>
</gene>
<sequence>MNDIRNAVKQKYADAITGNKGGCCEGGSINLGQCCCSGSKINTADIVARDLYHANNMEGLDLDLIATSFGCGNPTALAELRPGEVVLDLGSGAGLDVLLSAKRVGPTGKAYGLDMTDEMLEAARTNQNNAEINNAEFLKGHIEEIPLPDNSVDVIISNCVINLSADKNKVLLEAFRVLKPGGRFAVTDVVLRKMLPVKVRQDMQAWAGCVAGALLDEEYRTKLTAAGFTDVDLEVIREYEFGEDKMVALLASLSPAEKENLTGAIFSAFVRARKPAEEK</sequence>
<dbReference type="InterPro" id="IPR026669">
    <property type="entry name" value="Arsenite_MeTrfase-like"/>
</dbReference>
<dbReference type="NCBIfam" id="NF008823">
    <property type="entry name" value="PRK11873.1"/>
    <property type="match status" value="1"/>
</dbReference>
<dbReference type="RefSeq" id="WP_046498382.1">
    <property type="nucleotide sequence ID" value="NZ_CGIH01000032.1"/>
</dbReference>
<name>A0A0E4C935_9FIRM</name>